<keyword evidence="5" id="KW-0028">Amino-acid biosynthesis</keyword>
<dbReference type="PANTHER" id="PTHR43406:SF1">
    <property type="entry name" value="TRYPTOPHAN SYNTHASE ALPHA CHAIN, CHLOROPLASTIC"/>
    <property type="match status" value="1"/>
</dbReference>
<dbReference type="UniPathway" id="UPA00035">
    <property type="reaction ID" value="UER00044"/>
</dbReference>
<comment type="function">
    <text evidence="1">The alpha subunit is responsible for the aldol cleavage of indoleglycerol phosphate to indole and glyceraldehyde 3-phosphate.</text>
</comment>
<dbReference type="CDD" id="cd04724">
    <property type="entry name" value="Tryptophan_synthase_alpha"/>
    <property type="match status" value="1"/>
</dbReference>
<dbReference type="Pfam" id="PF00290">
    <property type="entry name" value="Trp_syntA"/>
    <property type="match status" value="1"/>
</dbReference>
<keyword evidence="6" id="KW-0822">Tryptophan biosynthesis</keyword>
<comment type="catalytic activity">
    <reaction evidence="9">
        <text>(1S,2R)-1-C-(indol-3-yl)glycerol 3-phosphate + L-serine = D-glyceraldehyde 3-phosphate + L-tryptophan + H2O</text>
        <dbReference type="Rhea" id="RHEA:10532"/>
        <dbReference type="ChEBI" id="CHEBI:15377"/>
        <dbReference type="ChEBI" id="CHEBI:33384"/>
        <dbReference type="ChEBI" id="CHEBI:57912"/>
        <dbReference type="ChEBI" id="CHEBI:58866"/>
        <dbReference type="ChEBI" id="CHEBI:59776"/>
        <dbReference type="EC" id="4.2.1.20"/>
    </reaction>
</comment>
<evidence type="ECO:0000256" key="4">
    <source>
        <dbReference type="ARBA" id="ARBA00012043"/>
    </source>
</evidence>
<comment type="subunit">
    <text evidence="3">Tetramer of two alpha and two beta chains.</text>
</comment>
<accession>A0A3B1BYL3</accession>
<dbReference type="HAMAP" id="MF_00131">
    <property type="entry name" value="Trp_synth_alpha"/>
    <property type="match status" value="1"/>
</dbReference>
<dbReference type="InterPro" id="IPR002028">
    <property type="entry name" value="Trp_synthase_suA"/>
</dbReference>
<dbReference type="InterPro" id="IPR013785">
    <property type="entry name" value="Aldolase_TIM"/>
</dbReference>
<sequence>MSRIDEKLKSLKAGKRKALVIFLTAGDPSLSASCDLALCAFDAGADIVELGAPFSDPLADGPVIQKSFLRSIAKGANLKKTLILAEKIRKTDENPLVIMLASTLVINHGVGRFMRDCASSGIDGLIIPDAPLEEAGEFNGKAKNAGLDMIMLAAPTSTPSRLRRICSMSRGFVYYINVSGVTGGAAADRKEGVKPIARLKKLTSLPILAGFGVKTPAHARALCKTADGVIIGSRAIEIIHSAKSKAAAVKALSKFVRSVRKEMDRK</sequence>
<dbReference type="NCBIfam" id="TIGR00262">
    <property type="entry name" value="trpA"/>
    <property type="match status" value="1"/>
</dbReference>
<protein>
    <recommendedName>
        <fullName evidence="4">tryptophan synthase</fullName>
        <ecNumber evidence="4">4.2.1.20</ecNumber>
    </recommendedName>
</protein>
<name>A0A3B1BYL3_9ZZZZ</name>
<keyword evidence="7" id="KW-0057">Aromatic amino acid biosynthesis</keyword>
<evidence type="ECO:0000256" key="8">
    <source>
        <dbReference type="ARBA" id="ARBA00023239"/>
    </source>
</evidence>
<evidence type="ECO:0000256" key="6">
    <source>
        <dbReference type="ARBA" id="ARBA00022822"/>
    </source>
</evidence>
<dbReference type="InterPro" id="IPR018204">
    <property type="entry name" value="Trp_synthase_alpha_AS"/>
</dbReference>
<dbReference type="InterPro" id="IPR011060">
    <property type="entry name" value="RibuloseP-bd_barrel"/>
</dbReference>
<dbReference type="EC" id="4.2.1.20" evidence="4"/>
<evidence type="ECO:0000256" key="3">
    <source>
        <dbReference type="ARBA" id="ARBA00011270"/>
    </source>
</evidence>
<dbReference type="PROSITE" id="PS00167">
    <property type="entry name" value="TRP_SYNTHASE_ALPHA"/>
    <property type="match status" value="1"/>
</dbReference>
<organism evidence="10">
    <name type="scientific">hydrothermal vent metagenome</name>
    <dbReference type="NCBI Taxonomy" id="652676"/>
    <lineage>
        <taxon>unclassified sequences</taxon>
        <taxon>metagenomes</taxon>
        <taxon>ecological metagenomes</taxon>
    </lineage>
</organism>
<reference evidence="10" key="1">
    <citation type="submission" date="2018-06" db="EMBL/GenBank/DDBJ databases">
        <authorList>
            <person name="Zhirakovskaya E."/>
        </authorList>
    </citation>
    <scope>NUCLEOTIDE SEQUENCE</scope>
</reference>
<evidence type="ECO:0000256" key="9">
    <source>
        <dbReference type="ARBA" id="ARBA00049047"/>
    </source>
</evidence>
<evidence type="ECO:0000256" key="1">
    <source>
        <dbReference type="ARBA" id="ARBA00003365"/>
    </source>
</evidence>
<gene>
    <name evidence="10" type="ORF">MNBD_NITROSPINAE03-463</name>
</gene>
<dbReference type="Gene3D" id="3.20.20.70">
    <property type="entry name" value="Aldolase class I"/>
    <property type="match status" value="1"/>
</dbReference>
<evidence type="ECO:0000256" key="2">
    <source>
        <dbReference type="ARBA" id="ARBA00004733"/>
    </source>
</evidence>
<dbReference type="GO" id="GO:0005829">
    <property type="term" value="C:cytosol"/>
    <property type="evidence" value="ECO:0007669"/>
    <property type="project" value="TreeGrafter"/>
</dbReference>
<dbReference type="SUPFAM" id="SSF51366">
    <property type="entry name" value="Ribulose-phoshate binding barrel"/>
    <property type="match status" value="1"/>
</dbReference>
<dbReference type="GO" id="GO:0004834">
    <property type="term" value="F:tryptophan synthase activity"/>
    <property type="evidence" value="ECO:0007669"/>
    <property type="project" value="UniProtKB-EC"/>
</dbReference>
<evidence type="ECO:0000256" key="5">
    <source>
        <dbReference type="ARBA" id="ARBA00022605"/>
    </source>
</evidence>
<dbReference type="EMBL" id="UOGB01000190">
    <property type="protein sequence ID" value="VAX20882.1"/>
    <property type="molecule type" value="Genomic_DNA"/>
</dbReference>
<dbReference type="PANTHER" id="PTHR43406">
    <property type="entry name" value="TRYPTOPHAN SYNTHASE, ALPHA CHAIN"/>
    <property type="match status" value="1"/>
</dbReference>
<dbReference type="FunFam" id="3.20.20.70:FF:000037">
    <property type="entry name" value="Tryptophan synthase alpha chain"/>
    <property type="match status" value="1"/>
</dbReference>
<comment type="pathway">
    <text evidence="2">Amino-acid biosynthesis; L-tryptophan biosynthesis; L-tryptophan from chorismate: step 5/5.</text>
</comment>
<evidence type="ECO:0000313" key="10">
    <source>
        <dbReference type="EMBL" id="VAX20882.1"/>
    </source>
</evidence>
<keyword evidence="8 10" id="KW-0456">Lyase</keyword>
<proteinExistence type="inferred from homology"/>
<evidence type="ECO:0000256" key="7">
    <source>
        <dbReference type="ARBA" id="ARBA00023141"/>
    </source>
</evidence>
<dbReference type="AlphaFoldDB" id="A0A3B1BYL3"/>